<dbReference type="UniPathway" id="UPA00647">
    <property type="reaction ID" value="UER00700"/>
</dbReference>
<dbReference type="EC" id="1.8.98.1" evidence="10"/>
<dbReference type="NCBIfam" id="TIGR03290">
    <property type="entry name" value="CoB_CoM_SS_C"/>
    <property type="match status" value="1"/>
</dbReference>
<dbReference type="PROSITE" id="PS00198">
    <property type="entry name" value="4FE4S_FER_1"/>
    <property type="match status" value="1"/>
</dbReference>
<comment type="similarity">
    <text evidence="2">Belongs to the HdrC family.</text>
</comment>
<dbReference type="GO" id="GO:0046872">
    <property type="term" value="F:metal ion binding"/>
    <property type="evidence" value="ECO:0007669"/>
    <property type="project" value="UniProtKB-KW"/>
</dbReference>
<dbReference type="InterPro" id="IPR017896">
    <property type="entry name" value="4Fe4S_Fe-S-bd"/>
</dbReference>
<evidence type="ECO:0000256" key="2">
    <source>
        <dbReference type="ARBA" id="ARBA00007097"/>
    </source>
</evidence>
<keyword evidence="3" id="KW-0004">4Fe-4S</keyword>
<dbReference type="Pfam" id="PF13183">
    <property type="entry name" value="Fer4_8"/>
    <property type="match status" value="1"/>
</dbReference>
<dbReference type="PANTHER" id="PTHR43255">
    <property type="entry name" value="IRON-SULFUR-BINDING OXIDOREDUCTASE FADF-RELATED-RELATED"/>
    <property type="match status" value="1"/>
</dbReference>
<dbReference type="EMBL" id="FZMP01000007">
    <property type="protein sequence ID" value="SNQ59028.1"/>
    <property type="molecule type" value="Genomic_DNA"/>
</dbReference>
<sequence length="145" mass="16307">MKNSEILTCLQCGTCHASCPAGRYTSLNVRKIVRDSVRKDISYEPELWMCATCYNCQERCPRGIKVTDAILTLRSEAVKKGEILPAHRKVCKFLIETGHSIPIDGKHRLLRKRLGLGNPEAAHKKALKEVRTLLASTKFDEMIIA</sequence>
<keyword evidence="7" id="KW-0408">Iron</keyword>
<dbReference type="GO" id="GO:0005886">
    <property type="term" value="C:plasma membrane"/>
    <property type="evidence" value="ECO:0007669"/>
    <property type="project" value="TreeGrafter"/>
</dbReference>
<evidence type="ECO:0000313" key="11">
    <source>
        <dbReference type="Proteomes" id="UP000218615"/>
    </source>
</evidence>
<protein>
    <submittedName>
        <fullName evidence="10">CoB--CoM heterodisulfide reductase 1 iron-sulfur subunit C</fullName>
        <ecNumber evidence="10">1.8.98.1</ecNumber>
    </submittedName>
</protein>
<gene>
    <name evidence="10" type="primary">hdrC</name>
    <name evidence="10" type="ORF">MNV_1040008</name>
</gene>
<dbReference type="PANTHER" id="PTHR43255:SF1">
    <property type="entry name" value="IRON-SULFUR-BINDING OXIDOREDUCTASE FADF-RELATED"/>
    <property type="match status" value="1"/>
</dbReference>
<dbReference type="InterPro" id="IPR017680">
    <property type="entry name" value="CoB/CoM_hetero-S_Rdtase_csu"/>
</dbReference>
<evidence type="ECO:0000256" key="8">
    <source>
        <dbReference type="ARBA" id="ARBA00023014"/>
    </source>
</evidence>
<dbReference type="RefSeq" id="WP_096203431.1">
    <property type="nucleotide sequence ID" value="NZ_FZMP01000007.1"/>
</dbReference>
<dbReference type="GO" id="GO:0051912">
    <property type="term" value="F:CoB--CoM heterodisulfide reductase activity"/>
    <property type="evidence" value="ECO:0007669"/>
    <property type="project" value="UniProtKB-EC"/>
</dbReference>
<keyword evidence="4" id="KW-0479">Metal-binding</keyword>
<evidence type="ECO:0000259" key="9">
    <source>
        <dbReference type="PROSITE" id="PS51379"/>
    </source>
</evidence>
<dbReference type="InterPro" id="IPR051460">
    <property type="entry name" value="HdrC_iron-sulfur_subunit"/>
</dbReference>
<dbReference type="AlphaFoldDB" id="A0A284VID2"/>
<dbReference type="Proteomes" id="UP000218615">
    <property type="component" value="Unassembled WGS sequence"/>
</dbReference>
<evidence type="ECO:0000256" key="3">
    <source>
        <dbReference type="ARBA" id="ARBA00022485"/>
    </source>
</evidence>
<evidence type="ECO:0000256" key="7">
    <source>
        <dbReference type="ARBA" id="ARBA00023004"/>
    </source>
</evidence>
<accession>A0A284VID2</accession>
<keyword evidence="8" id="KW-0411">Iron-sulfur</keyword>
<organism evidence="10 11">
    <name type="scientific">Candidatus Methanoperedens nitratireducens</name>
    <dbReference type="NCBI Taxonomy" id="1392998"/>
    <lineage>
        <taxon>Archaea</taxon>
        <taxon>Methanobacteriati</taxon>
        <taxon>Methanobacteriota</taxon>
        <taxon>Stenosarchaea group</taxon>
        <taxon>Methanomicrobia</taxon>
        <taxon>Methanosarcinales</taxon>
        <taxon>ANME-2 cluster</taxon>
        <taxon>Candidatus Methanoperedentaceae</taxon>
        <taxon>Candidatus Methanoperedens</taxon>
    </lineage>
</organism>
<evidence type="ECO:0000256" key="6">
    <source>
        <dbReference type="ARBA" id="ARBA00023002"/>
    </source>
</evidence>
<dbReference type="InterPro" id="IPR017900">
    <property type="entry name" value="4Fe4S_Fe_S_CS"/>
</dbReference>
<proteinExistence type="inferred from homology"/>
<evidence type="ECO:0000256" key="1">
    <source>
        <dbReference type="ARBA" id="ARBA00004808"/>
    </source>
</evidence>
<dbReference type="InterPro" id="IPR009051">
    <property type="entry name" value="Helical_ferredxn"/>
</dbReference>
<reference evidence="11" key="1">
    <citation type="submission" date="2017-06" db="EMBL/GenBank/DDBJ databases">
        <authorList>
            <person name="Cremers G."/>
        </authorList>
    </citation>
    <scope>NUCLEOTIDE SEQUENCE [LARGE SCALE GENOMIC DNA]</scope>
</reference>
<keyword evidence="11" id="KW-1185">Reference proteome</keyword>
<keyword evidence="5" id="KW-0484">Methanogenesis</keyword>
<feature type="domain" description="4Fe-4S ferredoxin-type" evidence="9">
    <location>
        <begin position="1"/>
        <end position="30"/>
    </location>
</feature>
<comment type="pathway">
    <text evidence="1">Cofactor metabolism; coenzyme M-coenzyme B heterodisulfide reduction; coenzyme B and coenzyme M from coenzyme M-coenzyme B heterodisulfide: step 1/1.</text>
</comment>
<evidence type="ECO:0000256" key="4">
    <source>
        <dbReference type="ARBA" id="ARBA00022723"/>
    </source>
</evidence>
<dbReference type="Gene3D" id="1.10.1060.10">
    <property type="entry name" value="Alpha-helical ferredoxin"/>
    <property type="match status" value="1"/>
</dbReference>
<dbReference type="OrthoDB" id="144910at2157"/>
<dbReference type="GO" id="GO:0051539">
    <property type="term" value="F:4 iron, 4 sulfur cluster binding"/>
    <property type="evidence" value="ECO:0007669"/>
    <property type="project" value="UniProtKB-KW"/>
</dbReference>
<dbReference type="PROSITE" id="PS51379">
    <property type="entry name" value="4FE4S_FER_2"/>
    <property type="match status" value="1"/>
</dbReference>
<keyword evidence="6 10" id="KW-0560">Oxidoreductase</keyword>
<evidence type="ECO:0000256" key="5">
    <source>
        <dbReference type="ARBA" id="ARBA00022994"/>
    </source>
</evidence>
<dbReference type="SUPFAM" id="SSF46548">
    <property type="entry name" value="alpha-helical ferredoxin"/>
    <property type="match status" value="1"/>
</dbReference>
<evidence type="ECO:0000313" key="10">
    <source>
        <dbReference type="EMBL" id="SNQ59028.1"/>
    </source>
</evidence>
<dbReference type="GO" id="GO:0015948">
    <property type="term" value="P:methanogenesis"/>
    <property type="evidence" value="ECO:0007669"/>
    <property type="project" value="UniProtKB-KW"/>
</dbReference>
<name>A0A284VID2_9EURY</name>